<dbReference type="KEGG" id="mfp:MBIO_0326"/>
<evidence type="ECO:0008006" key="5">
    <source>
        <dbReference type="Google" id="ProtNLM"/>
    </source>
</evidence>
<feature type="domain" description="AAA" evidence="1">
    <location>
        <begin position="25"/>
        <end position="156"/>
    </location>
</feature>
<feature type="domain" description="DUF4143" evidence="2">
    <location>
        <begin position="208"/>
        <end position="362"/>
    </location>
</feature>
<dbReference type="HOGENOM" id="CLU_041527_1_0_14"/>
<reference evidence="3 4" key="1">
    <citation type="journal article" date="2009" name="Curr. Microbiol.">
        <title>Molecular cloning and expression of a novel cholinephosphotransferase involved in glycoglycerophospholipid biosynthesis of Mycoplasma fermentans.</title>
        <authorList>
            <person name="Ishida N."/>
            <person name="Irikura D."/>
            <person name="Matsuda K."/>
            <person name="Sato S."/>
            <person name="Asano K."/>
        </authorList>
    </citation>
    <scope>NUCLEOTIDE SEQUENCE [LARGE SCALE GENOMIC DNA]</scope>
    <source>
        <strain evidence="4">ATCC 19989 / NBRC 14854 / NCTC 10117 / PG18</strain>
    </source>
</reference>
<evidence type="ECO:0000313" key="3">
    <source>
        <dbReference type="EMBL" id="BAH69591.1"/>
    </source>
</evidence>
<dbReference type="EMBL" id="AP009608">
    <property type="protein sequence ID" value="BAH69591.1"/>
    <property type="molecule type" value="Genomic_DNA"/>
</dbReference>
<dbReference type="AlphaFoldDB" id="C4XEL9"/>
<evidence type="ECO:0000259" key="2">
    <source>
        <dbReference type="Pfam" id="PF13635"/>
    </source>
</evidence>
<organism evidence="3 4">
    <name type="scientific">Mycoplasmopsis fermentans (strain ATCC 19989 / NBRC 14854 / NCTC 10117 / PG18)</name>
    <name type="common">Mycoplasma fermentans</name>
    <dbReference type="NCBI Taxonomy" id="496833"/>
    <lineage>
        <taxon>Bacteria</taxon>
        <taxon>Bacillati</taxon>
        <taxon>Mycoplasmatota</taxon>
        <taxon>Mycoplasmoidales</taxon>
        <taxon>Metamycoplasmataceae</taxon>
        <taxon>Mycoplasmopsis</taxon>
    </lineage>
</organism>
<proteinExistence type="predicted"/>
<name>C4XEL9_MYCFP</name>
<accession>C4XEL9</accession>
<evidence type="ECO:0000259" key="1">
    <source>
        <dbReference type="Pfam" id="PF13173"/>
    </source>
</evidence>
<keyword evidence="4" id="KW-1185">Reference proteome</keyword>
<dbReference type="PANTHER" id="PTHR33295">
    <property type="entry name" value="ATPASE"/>
    <property type="match status" value="1"/>
</dbReference>
<dbReference type="InterPro" id="IPR027417">
    <property type="entry name" value="P-loop_NTPase"/>
</dbReference>
<dbReference type="Proteomes" id="UP000006810">
    <property type="component" value="Chromosome"/>
</dbReference>
<sequence length="421" mass="50213">MHEVFMEIKRDFYLNKLINKKHNKLIKIVTGPRRVGKSYLLFNLFYHHLLLEGVKNDQIIKIALDSIENEHLRNGKVLFDYVLNFIKDENKYYYVLLDEIQYVSKFIDVLNGLMKRENIDIYVTGSNSKLLSSDIATEFASRGDEVRIYALNFQEFKSINLNKDNEQLWKEYCEFGGMPNTVLNENSEEKENFLQNLFQNTYMNDVILRYKLRNKEFLNEIITFLANNIGSYINTNKIFNYFKSLKKTNISYNTISKYLVYFNEAFIIEKANKQSVKSYEVFKSLNKYYFVDLGIRNFLTNISSKDEGHIMENIIFLELKRRGFKVSVGSLEKRELNSKNEYIRKEFEIDFIAKKKNQTYYIQRCLNLNESNEEREKIPLKMLEDAHRRIIITKDAFTYKTDNYGIETINLFDFLLNDNIF</sequence>
<dbReference type="InterPro" id="IPR025420">
    <property type="entry name" value="DUF4143"/>
</dbReference>
<protein>
    <recommendedName>
        <fullName evidence="5">ATPase</fullName>
    </recommendedName>
</protein>
<dbReference type="Pfam" id="PF13173">
    <property type="entry name" value="AAA_14"/>
    <property type="match status" value="1"/>
</dbReference>
<dbReference type="PATRIC" id="fig|496833.3.peg.754"/>
<evidence type="ECO:0000313" key="4">
    <source>
        <dbReference type="Proteomes" id="UP000006810"/>
    </source>
</evidence>
<dbReference type="eggNOG" id="COG1373">
    <property type="taxonomic scope" value="Bacteria"/>
</dbReference>
<dbReference type="InterPro" id="IPR041682">
    <property type="entry name" value="AAA_14"/>
</dbReference>
<gene>
    <name evidence="3" type="ordered locus">MBIO_0326</name>
</gene>
<dbReference type="PANTHER" id="PTHR33295:SF18">
    <property type="entry name" value="AAA+ ATPASE DOMAIN-CONTAINING PROTEIN"/>
    <property type="match status" value="1"/>
</dbReference>
<dbReference type="Pfam" id="PF13635">
    <property type="entry name" value="DUF4143"/>
    <property type="match status" value="1"/>
</dbReference>
<dbReference type="SUPFAM" id="SSF52540">
    <property type="entry name" value="P-loop containing nucleoside triphosphate hydrolases"/>
    <property type="match status" value="1"/>
</dbReference>